<dbReference type="Proteomes" id="UP000479710">
    <property type="component" value="Unassembled WGS sequence"/>
</dbReference>
<organism evidence="1 2">
    <name type="scientific">Oryza meyeriana var. granulata</name>
    <dbReference type="NCBI Taxonomy" id="110450"/>
    <lineage>
        <taxon>Eukaryota</taxon>
        <taxon>Viridiplantae</taxon>
        <taxon>Streptophyta</taxon>
        <taxon>Embryophyta</taxon>
        <taxon>Tracheophyta</taxon>
        <taxon>Spermatophyta</taxon>
        <taxon>Magnoliopsida</taxon>
        <taxon>Liliopsida</taxon>
        <taxon>Poales</taxon>
        <taxon>Poaceae</taxon>
        <taxon>BOP clade</taxon>
        <taxon>Oryzoideae</taxon>
        <taxon>Oryzeae</taxon>
        <taxon>Oryzinae</taxon>
        <taxon>Oryza</taxon>
        <taxon>Oryza meyeriana</taxon>
    </lineage>
</organism>
<reference evidence="1 2" key="1">
    <citation type="submission" date="2019-11" db="EMBL/GenBank/DDBJ databases">
        <title>Whole genome sequence of Oryza granulata.</title>
        <authorList>
            <person name="Li W."/>
        </authorList>
    </citation>
    <scope>NUCLEOTIDE SEQUENCE [LARGE SCALE GENOMIC DNA]</scope>
    <source>
        <strain evidence="2">cv. Menghai</strain>
        <tissue evidence="1">Leaf</tissue>
    </source>
</reference>
<name>A0A6G1BLD5_9ORYZ</name>
<dbReference type="EMBL" id="SPHZ02000012">
    <property type="protein sequence ID" value="KAF0888564.1"/>
    <property type="molecule type" value="Genomic_DNA"/>
</dbReference>
<evidence type="ECO:0000313" key="2">
    <source>
        <dbReference type="Proteomes" id="UP000479710"/>
    </source>
</evidence>
<protein>
    <submittedName>
        <fullName evidence="1">Uncharacterized protein</fullName>
    </submittedName>
</protein>
<accession>A0A6G1BLD5</accession>
<sequence>MKKLRDACTSQQMDGQLEVVSLDPELSTFSLGDNGRLGAAAVEIWCGGPYADKGIVVVARRRVAHGFRRPAATARSTMVARGRWRGSGSPDLVVATGQEVVTSSQKLGMWWLALVGRALA</sequence>
<keyword evidence="2" id="KW-1185">Reference proteome</keyword>
<evidence type="ECO:0000313" key="1">
    <source>
        <dbReference type="EMBL" id="KAF0888564.1"/>
    </source>
</evidence>
<proteinExistence type="predicted"/>
<gene>
    <name evidence="1" type="ORF">E2562_014771</name>
</gene>
<comment type="caution">
    <text evidence="1">The sequence shown here is derived from an EMBL/GenBank/DDBJ whole genome shotgun (WGS) entry which is preliminary data.</text>
</comment>
<dbReference type="AlphaFoldDB" id="A0A6G1BLD5"/>